<dbReference type="RefSeq" id="WP_230561325.1">
    <property type="nucleotide sequence ID" value="NZ_JAJITC010000005.1"/>
</dbReference>
<name>A0ABS8KCI1_9BURK</name>
<accession>A0ABS8KCI1</accession>
<organism evidence="1 2">
    <name type="scientific">Paraburkholderia translucens</name>
    <dbReference type="NCBI Taxonomy" id="2886945"/>
    <lineage>
        <taxon>Bacteria</taxon>
        <taxon>Pseudomonadati</taxon>
        <taxon>Pseudomonadota</taxon>
        <taxon>Betaproteobacteria</taxon>
        <taxon>Burkholderiales</taxon>
        <taxon>Burkholderiaceae</taxon>
        <taxon>Paraburkholderia</taxon>
    </lineage>
</organism>
<evidence type="ECO:0000313" key="1">
    <source>
        <dbReference type="EMBL" id="MCC8402469.1"/>
    </source>
</evidence>
<keyword evidence="2" id="KW-1185">Reference proteome</keyword>
<sequence>MEQRRSHSGSGLLMRRLFALLLVTPVICLARPPGLPCTSWPVSMAEATLQNAGLVKAGEFDESRIKTTPISIEKVGKDLYKQVFDIVLHSRSGRDFHVITVNTASSTECSMSGVDVYLIDRKFSGDAP</sequence>
<proteinExistence type="predicted"/>
<comment type="caution">
    <text evidence="1">The sequence shown here is derived from an EMBL/GenBank/DDBJ whole genome shotgun (WGS) entry which is preliminary data.</text>
</comment>
<protein>
    <submittedName>
        <fullName evidence="1">Uncharacterized protein</fullName>
    </submittedName>
</protein>
<dbReference type="EMBL" id="JAJITC010000005">
    <property type="protein sequence ID" value="MCC8402469.1"/>
    <property type="molecule type" value="Genomic_DNA"/>
</dbReference>
<dbReference type="Proteomes" id="UP001430614">
    <property type="component" value="Unassembled WGS sequence"/>
</dbReference>
<gene>
    <name evidence="1" type="ORF">LJ655_11300</name>
</gene>
<reference evidence="1 2" key="1">
    <citation type="submission" date="2021-11" db="EMBL/GenBank/DDBJ databases">
        <authorList>
            <person name="Oh E.-T."/>
            <person name="Kim S.-B."/>
        </authorList>
    </citation>
    <scope>NUCLEOTIDE SEQUENCE [LARGE SCALE GENOMIC DNA]</scope>
    <source>
        <strain evidence="1 2">MMS20-SJTN17</strain>
    </source>
</reference>
<evidence type="ECO:0000313" key="2">
    <source>
        <dbReference type="Proteomes" id="UP001430614"/>
    </source>
</evidence>